<name>A0A6J4VHP2_9BACT</name>
<gene>
    <name evidence="3" type="ORF">AVDCRST_MAG59-4582</name>
</gene>
<dbReference type="InterPro" id="IPR051908">
    <property type="entry name" value="Ribosomal_N-acetyltransferase"/>
</dbReference>
<feature type="region of interest" description="Disordered" evidence="1">
    <location>
        <begin position="1"/>
        <end position="28"/>
    </location>
</feature>
<dbReference type="PANTHER" id="PTHR43441:SF6">
    <property type="entry name" value="N-ACETYLTRANSFERASE DOMAIN-CONTAINING PROTEIN"/>
    <property type="match status" value="1"/>
</dbReference>
<proteinExistence type="predicted"/>
<dbReference type="SUPFAM" id="SSF55729">
    <property type="entry name" value="Acyl-CoA N-acyltransferases (Nat)"/>
    <property type="match status" value="2"/>
</dbReference>
<dbReference type="AlphaFoldDB" id="A0A6J4VHP2"/>
<organism evidence="3">
    <name type="scientific">uncultured Thermomicrobiales bacterium</name>
    <dbReference type="NCBI Taxonomy" id="1645740"/>
    <lineage>
        <taxon>Bacteria</taxon>
        <taxon>Pseudomonadati</taxon>
        <taxon>Thermomicrobiota</taxon>
        <taxon>Thermomicrobia</taxon>
        <taxon>Thermomicrobiales</taxon>
        <taxon>environmental samples</taxon>
    </lineage>
</organism>
<evidence type="ECO:0000259" key="2">
    <source>
        <dbReference type="PROSITE" id="PS51186"/>
    </source>
</evidence>
<evidence type="ECO:0000313" key="3">
    <source>
        <dbReference type="EMBL" id="CAA9579815.1"/>
    </source>
</evidence>
<sequence>MSRPAATVAPEPHATPPTDNAPGSGSVGQTFLVGDRIYLRPIRADDASRSVAWRESPFPASAKVAEKFLEEEVPKEAEKGVLRLVACRRSDDVPVGSAIVDFREDWPTAYGRLRAAPWPPETASAVKAEMLGLLVPWLVDERSAISVAFDLDGGEPAVVAAAEATGLRPAFRIREAIWRSGARHDWVAYQKLHPAWLGRLGDPGPGILVGDDPPTAPRSPAPRHRPESRFPLPPNTVVASDRLALRPLGSGDADTAARATTQETEDSFGEGRIPESPLLFAKWWGNHGEQATPDEVRFAIVLRATEETIGDNGLFNIDWIGKTAETGSFIFRPQHRGAGLGTEAKHLLLEYAFERLGLFAVWSWVTTANTRSAAALRKQGYRDAGRIDWVSVGRGEFQSAFLFDLQAEEWRAARR</sequence>
<dbReference type="Gene3D" id="3.40.630.30">
    <property type="match status" value="2"/>
</dbReference>
<dbReference type="GO" id="GO:0005737">
    <property type="term" value="C:cytoplasm"/>
    <property type="evidence" value="ECO:0007669"/>
    <property type="project" value="TreeGrafter"/>
</dbReference>
<protein>
    <submittedName>
        <fullName evidence="3">Acetyltransferase, GNAT family</fullName>
    </submittedName>
</protein>
<dbReference type="EMBL" id="CADCWF010000336">
    <property type="protein sequence ID" value="CAA9579815.1"/>
    <property type="molecule type" value="Genomic_DNA"/>
</dbReference>
<feature type="compositionally biased region" description="Polar residues" evidence="1">
    <location>
        <begin position="17"/>
        <end position="28"/>
    </location>
</feature>
<accession>A0A6J4VHP2</accession>
<keyword evidence="3" id="KW-0808">Transferase</keyword>
<feature type="domain" description="N-acetyltransferase" evidence="2">
    <location>
        <begin position="243"/>
        <end position="408"/>
    </location>
</feature>
<evidence type="ECO:0000256" key="1">
    <source>
        <dbReference type="SAM" id="MobiDB-lite"/>
    </source>
</evidence>
<dbReference type="GO" id="GO:0008999">
    <property type="term" value="F:protein-N-terminal-alanine acetyltransferase activity"/>
    <property type="evidence" value="ECO:0007669"/>
    <property type="project" value="TreeGrafter"/>
</dbReference>
<reference evidence="3" key="1">
    <citation type="submission" date="2020-02" db="EMBL/GenBank/DDBJ databases">
        <authorList>
            <person name="Meier V. D."/>
        </authorList>
    </citation>
    <scope>NUCLEOTIDE SEQUENCE</scope>
    <source>
        <strain evidence="3">AVDCRST_MAG59</strain>
    </source>
</reference>
<dbReference type="GO" id="GO:1990189">
    <property type="term" value="F:protein N-terminal-serine acetyltransferase activity"/>
    <property type="evidence" value="ECO:0007669"/>
    <property type="project" value="TreeGrafter"/>
</dbReference>
<dbReference type="PROSITE" id="PS51186">
    <property type="entry name" value="GNAT"/>
    <property type="match status" value="1"/>
</dbReference>
<feature type="region of interest" description="Disordered" evidence="1">
    <location>
        <begin position="206"/>
        <end position="233"/>
    </location>
</feature>
<dbReference type="InterPro" id="IPR000182">
    <property type="entry name" value="GNAT_dom"/>
</dbReference>
<dbReference type="Pfam" id="PF13302">
    <property type="entry name" value="Acetyltransf_3"/>
    <property type="match status" value="1"/>
</dbReference>
<dbReference type="InterPro" id="IPR016181">
    <property type="entry name" value="Acyl_CoA_acyltransferase"/>
</dbReference>
<feature type="region of interest" description="Disordered" evidence="1">
    <location>
        <begin position="248"/>
        <end position="271"/>
    </location>
</feature>
<dbReference type="PANTHER" id="PTHR43441">
    <property type="entry name" value="RIBOSOMAL-PROTEIN-SERINE ACETYLTRANSFERASE"/>
    <property type="match status" value="1"/>
</dbReference>